<evidence type="ECO:0000313" key="9">
    <source>
        <dbReference type="EMBL" id="THU40248.1"/>
    </source>
</evidence>
<dbReference type="Gene3D" id="3.30.450.20">
    <property type="entry name" value="PAS domain"/>
    <property type="match status" value="1"/>
</dbReference>
<dbReference type="PANTHER" id="PTHR43304">
    <property type="entry name" value="PHYTOCHROME-LIKE PROTEIN CPH1"/>
    <property type="match status" value="1"/>
</dbReference>
<evidence type="ECO:0000259" key="6">
    <source>
        <dbReference type="PROSITE" id="PS50109"/>
    </source>
</evidence>
<dbReference type="EMBL" id="STFF01000002">
    <property type="protein sequence ID" value="THU40248.1"/>
    <property type="molecule type" value="Genomic_DNA"/>
</dbReference>
<dbReference type="RefSeq" id="WP_136577001.1">
    <property type="nucleotide sequence ID" value="NZ_STFF01000002.1"/>
</dbReference>
<dbReference type="NCBIfam" id="TIGR00229">
    <property type="entry name" value="sensory_box"/>
    <property type="match status" value="1"/>
</dbReference>
<dbReference type="CDD" id="cd00130">
    <property type="entry name" value="PAS"/>
    <property type="match status" value="1"/>
</dbReference>
<dbReference type="AlphaFoldDB" id="A0A4S8HWZ3"/>
<dbReference type="SMART" id="SM00388">
    <property type="entry name" value="HisKA"/>
    <property type="match status" value="1"/>
</dbReference>
<protein>
    <recommendedName>
        <fullName evidence="2">histidine kinase</fullName>
        <ecNumber evidence="2">2.7.13.3</ecNumber>
    </recommendedName>
</protein>
<dbReference type="PANTHER" id="PTHR43304:SF1">
    <property type="entry name" value="PAC DOMAIN-CONTAINING PROTEIN"/>
    <property type="match status" value="1"/>
</dbReference>
<dbReference type="PROSITE" id="PS50109">
    <property type="entry name" value="HIS_KIN"/>
    <property type="match status" value="1"/>
</dbReference>
<dbReference type="InterPro" id="IPR003661">
    <property type="entry name" value="HisK_dim/P_dom"/>
</dbReference>
<dbReference type="InterPro" id="IPR000700">
    <property type="entry name" value="PAS-assoc_C"/>
</dbReference>
<evidence type="ECO:0000256" key="5">
    <source>
        <dbReference type="ARBA" id="ARBA00022777"/>
    </source>
</evidence>
<dbReference type="InterPro" id="IPR003594">
    <property type="entry name" value="HATPase_dom"/>
</dbReference>
<feature type="domain" description="Histidine kinase" evidence="6">
    <location>
        <begin position="175"/>
        <end position="400"/>
    </location>
</feature>
<sequence>MSERPPADKLQLGNIQPDYTRLAEEKFGKMISEVEDYAIFLLDTNGTIQSWNKGAEKIKGYTADEIIGKNFRQFYTSEDIKNELPEKLLKAAEEYGKAANEGWRQRKDGSTFWASVVITALHDEKGSIIGFSKVTRDLTERKKYEDHLLNSAFELESKNHELENLNAELSAFAYVVSHDLKEPIRKIRIFAGRQLEPDKSPEELRLYTQKILSSAEHMQALMESVLLYSRISNEDTEQETIALTDILDAVINDLEITINETHAKIVAPNLPFIKGFRFQLHQLFLNLLSNAIKFAKPGIPPAITITTTLLFNSHLPAELPAKNRPHYRITFADNGIGFEQDQADKIFDVFKRLKPKTDSTGTGIGLSIVKKVAINHFGYVTAEAQPNQGAQFHVFLPAMD</sequence>
<dbReference type="InterPro" id="IPR036890">
    <property type="entry name" value="HATPase_C_sf"/>
</dbReference>
<comment type="catalytic activity">
    <reaction evidence="1">
        <text>ATP + protein L-histidine = ADP + protein N-phospho-L-histidine.</text>
        <dbReference type="EC" id="2.7.13.3"/>
    </reaction>
</comment>
<dbReference type="PROSITE" id="PS50113">
    <property type="entry name" value="PAC"/>
    <property type="match status" value="1"/>
</dbReference>
<dbReference type="InterPro" id="IPR052162">
    <property type="entry name" value="Sensor_kinase/Photoreceptor"/>
</dbReference>
<dbReference type="InterPro" id="IPR036097">
    <property type="entry name" value="HisK_dim/P_sf"/>
</dbReference>
<feature type="domain" description="PAC" evidence="8">
    <location>
        <begin position="98"/>
        <end position="150"/>
    </location>
</feature>
<evidence type="ECO:0000256" key="4">
    <source>
        <dbReference type="ARBA" id="ARBA00022679"/>
    </source>
</evidence>
<dbReference type="Gene3D" id="1.10.287.130">
    <property type="match status" value="1"/>
</dbReference>
<evidence type="ECO:0000259" key="8">
    <source>
        <dbReference type="PROSITE" id="PS50113"/>
    </source>
</evidence>
<dbReference type="Pfam" id="PF13426">
    <property type="entry name" value="PAS_9"/>
    <property type="match status" value="1"/>
</dbReference>
<keyword evidence="10" id="KW-1185">Reference proteome</keyword>
<dbReference type="PRINTS" id="PR00344">
    <property type="entry name" value="BCTRLSENSOR"/>
</dbReference>
<dbReference type="SUPFAM" id="SSF55874">
    <property type="entry name" value="ATPase domain of HSP90 chaperone/DNA topoisomerase II/histidine kinase"/>
    <property type="match status" value="1"/>
</dbReference>
<keyword evidence="4" id="KW-0808">Transferase</keyword>
<dbReference type="SMART" id="SM00387">
    <property type="entry name" value="HATPase_c"/>
    <property type="match status" value="1"/>
</dbReference>
<dbReference type="Pfam" id="PF00512">
    <property type="entry name" value="HisKA"/>
    <property type="match status" value="1"/>
</dbReference>
<dbReference type="InterPro" id="IPR005467">
    <property type="entry name" value="His_kinase_dom"/>
</dbReference>
<keyword evidence="3" id="KW-0597">Phosphoprotein</keyword>
<dbReference type="Gene3D" id="3.30.565.10">
    <property type="entry name" value="Histidine kinase-like ATPase, C-terminal domain"/>
    <property type="match status" value="1"/>
</dbReference>
<dbReference type="CDD" id="cd00082">
    <property type="entry name" value="HisKA"/>
    <property type="match status" value="1"/>
</dbReference>
<feature type="domain" description="PAS" evidence="7">
    <location>
        <begin position="23"/>
        <end position="79"/>
    </location>
</feature>
<dbReference type="SUPFAM" id="SSF55785">
    <property type="entry name" value="PYP-like sensor domain (PAS domain)"/>
    <property type="match status" value="1"/>
</dbReference>
<comment type="caution">
    <text evidence="9">The sequence shown here is derived from an EMBL/GenBank/DDBJ whole genome shotgun (WGS) entry which is preliminary data.</text>
</comment>
<evidence type="ECO:0000256" key="2">
    <source>
        <dbReference type="ARBA" id="ARBA00012438"/>
    </source>
</evidence>
<evidence type="ECO:0000256" key="1">
    <source>
        <dbReference type="ARBA" id="ARBA00000085"/>
    </source>
</evidence>
<dbReference type="SUPFAM" id="SSF47384">
    <property type="entry name" value="Homodimeric domain of signal transducing histidine kinase"/>
    <property type="match status" value="1"/>
</dbReference>
<name>A0A4S8HWZ3_9BACT</name>
<dbReference type="Pfam" id="PF02518">
    <property type="entry name" value="HATPase_c"/>
    <property type="match status" value="1"/>
</dbReference>
<dbReference type="EC" id="2.7.13.3" evidence="2"/>
<dbReference type="InterPro" id="IPR035965">
    <property type="entry name" value="PAS-like_dom_sf"/>
</dbReference>
<dbReference type="SMART" id="SM00091">
    <property type="entry name" value="PAS"/>
    <property type="match status" value="1"/>
</dbReference>
<proteinExistence type="predicted"/>
<gene>
    <name evidence="9" type="ORF">FAM09_10290</name>
</gene>
<keyword evidence="5" id="KW-0418">Kinase</keyword>
<dbReference type="InterPro" id="IPR000014">
    <property type="entry name" value="PAS"/>
</dbReference>
<dbReference type="Proteomes" id="UP000306918">
    <property type="component" value="Unassembled WGS sequence"/>
</dbReference>
<organism evidence="9 10">
    <name type="scientific">Niastella caeni</name>
    <dbReference type="NCBI Taxonomy" id="2569763"/>
    <lineage>
        <taxon>Bacteria</taxon>
        <taxon>Pseudomonadati</taxon>
        <taxon>Bacteroidota</taxon>
        <taxon>Chitinophagia</taxon>
        <taxon>Chitinophagales</taxon>
        <taxon>Chitinophagaceae</taxon>
        <taxon>Niastella</taxon>
    </lineage>
</organism>
<evidence type="ECO:0000313" key="10">
    <source>
        <dbReference type="Proteomes" id="UP000306918"/>
    </source>
</evidence>
<dbReference type="OrthoDB" id="9766459at2"/>
<dbReference type="InterPro" id="IPR004358">
    <property type="entry name" value="Sig_transdc_His_kin-like_C"/>
</dbReference>
<dbReference type="GO" id="GO:0000155">
    <property type="term" value="F:phosphorelay sensor kinase activity"/>
    <property type="evidence" value="ECO:0007669"/>
    <property type="project" value="InterPro"/>
</dbReference>
<accession>A0A4S8HWZ3</accession>
<evidence type="ECO:0000259" key="7">
    <source>
        <dbReference type="PROSITE" id="PS50112"/>
    </source>
</evidence>
<reference evidence="9 10" key="1">
    <citation type="submission" date="2019-04" db="EMBL/GenBank/DDBJ databases">
        <title>Niastella caeni sp. nov., isolated from activated sludge.</title>
        <authorList>
            <person name="Sheng M."/>
        </authorList>
    </citation>
    <scope>NUCLEOTIDE SEQUENCE [LARGE SCALE GENOMIC DNA]</scope>
    <source>
        <strain evidence="9 10">HX-2-15</strain>
    </source>
</reference>
<evidence type="ECO:0000256" key="3">
    <source>
        <dbReference type="ARBA" id="ARBA00022553"/>
    </source>
</evidence>
<dbReference type="PROSITE" id="PS50112">
    <property type="entry name" value="PAS"/>
    <property type="match status" value="1"/>
</dbReference>